<reference evidence="2" key="1">
    <citation type="journal article" date="2013" name="J. Gen. Virol.">
        <title>Ultrastructural and genomic characterization of a second banchine polydnavirus confirms the existence of shared features within this ichnovirus lineage.</title>
        <authorList>
            <person name="Djoumad A."/>
            <person name="Stoltz D."/>
            <person name="Beliveau C."/>
            <person name="Boyle B."/>
            <person name="Kuhn L."/>
            <person name="Cusson M."/>
        </authorList>
    </citation>
    <scope>NUCLEOTIDE SEQUENCE</scope>
</reference>
<dbReference type="GO" id="GO:0004725">
    <property type="term" value="F:protein tyrosine phosphatase activity"/>
    <property type="evidence" value="ECO:0007669"/>
    <property type="project" value="InterPro"/>
</dbReference>
<proteinExistence type="predicted"/>
<evidence type="ECO:0000313" key="2">
    <source>
        <dbReference type="EMBL" id="AGQ20248.1"/>
    </source>
</evidence>
<dbReference type="EMBL" id="KC752368">
    <property type="protein sequence ID" value="AGQ20248.1"/>
    <property type="molecule type" value="Genomic_DNA"/>
</dbReference>
<name>S5DRE9_9VIRU</name>
<dbReference type="PANTHER" id="PTHR19134">
    <property type="entry name" value="RECEPTOR-TYPE TYROSINE-PROTEIN PHOSPHATASE"/>
    <property type="match status" value="1"/>
</dbReference>
<sequence>MDKCCILMKMPPKTERLDRSYGSLEELYKLELADTSKLSADAYWEDAFFSAANKEKNRYENIKCLDCSRVRLFRSAGFTGSDYIHANYVNGYSWNNKFIATQAPLVK</sequence>
<dbReference type="InterPro" id="IPR000242">
    <property type="entry name" value="PTP_cat"/>
</dbReference>
<evidence type="ECO:0000259" key="1">
    <source>
        <dbReference type="PROSITE" id="PS50055"/>
    </source>
</evidence>
<dbReference type="PROSITE" id="PS50055">
    <property type="entry name" value="TYR_PHOSPHATASE_PTP"/>
    <property type="match status" value="1"/>
</dbReference>
<dbReference type="SUPFAM" id="SSF52799">
    <property type="entry name" value="(Phosphotyrosine protein) phosphatases II"/>
    <property type="match status" value="1"/>
</dbReference>
<dbReference type="Gene3D" id="3.90.190.10">
    <property type="entry name" value="Protein tyrosine phosphatase superfamily"/>
    <property type="match status" value="1"/>
</dbReference>
<protein>
    <submittedName>
        <fullName evidence="2">AsIV-cont00162-ORF1</fullName>
    </submittedName>
</protein>
<organism evidence="2">
    <name type="scientific">Apophua simplicipes ichnovirus</name>
    <dbReference type="NCBI Taxonomy" id="1329648"/>
    <lineage>
        <taxon>Viruses</taxon>
        <taxon>Viruses incertae sedis</taxon>
        <taxon>Polydnaviriformidae</taxon>
        <taxon>Ichnoviriform</taxon>
    </lineage>
</organism>
<feature type="domain" description="Tyrosine-protein phosphatase" evidence="1">
    <location>
        <begin position="53"/>
        <end position="107"/>
    </location>
</feature>
<accession>S5DRE9</accession>
<dbReference type="Pfam" id="PF00102">
    <property type="entry name" value="Y_phosphatase"/>
    <property type="match status" value="1"/>
</dbReference>
<dbReference type="InterPro" id="IPR050348">
    <property type="entry name" value="Protein-Tyr_Phosphatase"/>
</dbReference>
<dbReference type="PANTHER" id="PTHR19134:SF540">
    <property type="entry name" value="TYROSINE-PROTEIN PHOSPHATASE 99A"/>
    <property type="match status" value="1"/>
</dbReference>
<dbReference type="InterPro" id="IPR029021">
    <property type="entry name" value="Prot-tyrosine_phosphatase-like"/>
</dbReference>